<comment type="caution">
    <text evidence="2">The sequence shown here is derived from an EMBL/GenBank/DDBJ whole genome shotgun (WGS) entry which is preliminary data.</text>
</comment>
<gene>
    <name evidence="2" type="ORF">DMN91_008780</name>
</gene>
<dbReference type="Gene3D" id="1.25.50.20">
    <property type="match status" value="1"/>
</dbReference>
<protein>
    <recommendedName>
        <fullName evidence="1">ERAP1-like C-terminal domain-containing protein</fullName>
    </recommendedName>
</protein>
<reference evidence="2 3" key="1">
    <citation type="journal article" date="2018" name="Genome Res.">
        <title>The genomic architecture and molecular evolution of ant odorant receptors.</title>
        <authorList>
            <person name="McKenzie S.K."/>
            <person name="Kronauer D.J.C."/>
        </authorList>
    </citation>
    <scope>NUCLEOTIDE SEQUENCE [LARGE SCALE GENOMIC DNA]</scope>
    <source>
        <strain evidence="2">Clonal line C1</strain>
    </source>
</reference>
<feature type="non-terminal residue" evidence="2">
    <location>
        <position position="192"/>
    </location>
</feature>
<proteinExistence type="predicted"/>
<dbReference type="Proteomes" id="UP000279307">
    <property type="component" value="Chromosome 9"/>
</dbReference>
<evidence type="ECO:0000259" key="1">
    <source>
        <dbReference type="Pfam" id="PF11838"/>
    </source>
</evidence>
<dbReference type="EMBL" id="QOIP01000009">
    <property type="protein sequence ID" value="RLU18423.1"/>
    <property type="molecule type" value="Genomic_DNA"/>
</dbReference>
<organism evidence="2 3">
    <name type="scientific">Ooceraea biroi</name>
    <name type="common">Clonal raider ant</name>
    <name type="synonym">Cerapachys biroi</name>
    <dbReference type="NCBI Taxonomy" id="2015173"/>
    <lineage>
        <taxon>Eukaryota</taxon>
        <taxon>Metazoa</taxon>
        <taxon>Ecdysozoa</taxon>
        <taxon>Arthropoda</taxon>
        <taxon>Hexapoda</taxon>
        <taxon>Insecta</taxon>
        <taxon>Pterygota</taxon>
        <taxon>Neoptera</taxon>
        <taxon>Endopterygota</taxon>
        <taxon>Hymenoptera</taxon>
        <taxon>Apocrita</taxon>
        <taxon>Aculeata</taxon>
        <taxon>Formicoidea</taxon>
        <taxon>Formicidae</taxon>
        <taxon>Dorylinae</taxon>
        <taxon>Ooceraea</taxon>
    </lineage>
</organism>
<name>A0A3L8DE41_OOCBI</name>
<dbReference type="InterPro" id="IPR024571">
    <property type="entry name" value="ERAP1-like_C_dom"/>
</dbReference>
<dbReference type="AlphaFoldDB" id="A0A3L8DE41"/>
<evidence type="ECO:0000313" key="2">
    <source>
        <dbReference type="EMBL" id="RLU18423.1"/>
    </source>
</evidence>
<sequence>MSYLWRETDYVAWYPMFQIFRDLSHFLLFEESEPLQEDMGSILKTLLYTLSYNEKSDEDDLTKWLRQEAVRWACIFGDKECQQIANDKLREHLEDPIKHKLLPEWREWTYCKGAMMANESLLLKLVELSYTNESKIYNYISCVGKFDLARYVLFNSSPSKKDSSSKPFPYFMFDVYAASYISSRAKRYFTTH</sequence>
<evidence type="ECO:0000313" key="3">
    <source>
        <dbReference type="Proteomes" id="UP000279307"/>
    </source>
</evidence>
<dbReference type="OrthoDB" id="7554891at2759"/>
<dbReference type="Pfam" id="PF11838">
    <property type="entry name" value="ERAP1_C"/>
    <property type="match status" value="1"/>
</dbReference>
<feature type="domain" description="ERAP1-like C-terminal" evidence="1">
    <location>
        <begin position="3"/>
        <end position="132"/>
    </location>
</feature>
<accession>A0A3L8DE41</accession>